<reference evidence="5 6" key="1">
    <citation type="journal article" date="2012" name="Stand. Genomic Sci.">
        <title>Complete genome sequence of Pyrobaculum oguniense.</title>
        <authorList>
            <person name="Bernick D.L."/>
            <person name="Karplus K."/>
            <person name="Lui L.M."/>
            <person name="Coker J.K."/>
            <person name="Murphy J.N."/>
            <person name="Chan P.P."/>
            <person name="Cozen A.E."/>
            <person name="Lowe T.M."/>
        </authorList>
    </citation>
    <scope>NUCLEOTIDE SEQUENCE [LARGE SCALE GENOMIC DNA]</scope>
    <source>
        <strain evidence="5 6">TE7</strain>
    </source>
</reference>
<keyword evidence="6" id="KW-1185">Reference proteome</keyword>
<dbReference type="SUPFAM" id="SSF52402">
    <property type="entry name" value="Adenine nucleotide alpha hydrolases-like"/>
    <property type="match status" value="1"/>
</dbReference>
<dbReference type="PANTHER" id="PTHR43153">
    <property type="entry name" value="ELECTRON TRANSFER FLAVOPROTEIN ALPHA"/>
    <property type="match status" value="1"/>
</dbReference>
<protein>
    <submittedName>
        <fullName evidence="5">Electron transfer flavoprotein, alpha subunit</fullName>
    </submittedName>
</protein>
<gene>
    <name evidence="5" type="ordered locus">Pogu_2654</name>
</gene>
<dbReference type="SMART" id="SM00893">
    <property type="entry name" value="ETF"/>
    <property type="match status" value="1"/>
</dbReference>
<dbReference type="Gene3D" id="3.40.50.620">
    <property type="entry name" value="HUPs"/>
    <property type="match status" value="1"/>
</dbReference>
<dbReference type="GO" id="GO:0009055">
    <property type="term" value="F:electron transfer activity"/>
    <property type="evidence" value="ECO:0007669"/>
    <property type="project" value="InterPro"/>
</dbReference>
<organism evidence="5 6">
    <name type="scientific">Pyrobaculum oguniense (strain DSM 13380 / JCM 10595 / TE7)</name>
    <dbReference type="NCBI Taxonomy" id="698757"/>
    <lineage>
        <taxon>Archaea</taxon>
        <taxon>Thermoproteota</taxon>
        <taxon>Thermoprotei</taxon>
        <taxon>Thermoproteales</taxon>
        <taxon>Thermoproteaceae</taxon>
        <taxon>Pyrobaculum</taxon>
    </lineage>
</organism>
<dbReference type="Gene3D" id="3.40.50.1220">
    <property type="entry name" value="TPP-binding domain"/>
    <property type="match status" value="1"/>
</dbReference>
<dbReference type="HOGENOM" id="CLU_034178_0_1_2"/>
<keyword evidence="3" id="KW-0285">Flavoprotein</keyword>
<sequence>MKTLVVYPSKELLYVASTLGGEVVALVFNEGEAEAIKGKAHRVVVANVDARLPDAVAEAAAKVAQGVDVVLLPSTKNGKTVGGLLAQRIGAELIVDATSLRVEGGALKAERYVFGNKAVATVEVPLPAVATVPPGRFQGEPPAVQTSVEKLQLDTAPKTRIVSVEEKARGAVKLEEAEIIVSVGRGFKKKEDLQMAFELAKVLGGQVGCSRPIAADLKWLPEEHWVGLSGKKVKPKLYLAVGISGQPQHIAGILESRIIAAINNDPSAPIFQNADYGVVEDLYKIVPILINKISKLKGQ</sequence>
<dbReference type="EMBL" id="CP003316">
    <property type="protein sequence ID" value="AFA40681.1"/>
    <property type="molecule type" value="Genomic_DNA"/>
</dbReference>
<dbReference type="Proteomes" id="UP000009062">
    <property type="component" value="Chromosome"/>
</dbReference>
<dbReference type="Pfam" id="PF01012">
    <property type="entry name" value="ETF"/>
    <property type="match status" value="1"/>
</dbReference>
<dbReference type="PANTHER" id="PTHR43153:SF11">
    <property type="entry name" value="ELECTRON TRANSFER FLAVOPROTEIN, SUBUNIT ALPHA (ETFA)"/>
    <property type="match status" value="1"/>
</dbReference>
<dbReference type="Pfam" id="PF00766">
    <property type="entry name" value="ETF_alpha"/>
    <property type="match status" value="1"/>
</dbReference>
<dbReference type="InterPro" id="IPR014729">
    <property type="entry name" value="Rossmann-like_a/b/a_fold"/>
</dbReference>
<comment type="similarity">
    <text evidence="1">Belongs to the ETF alpha-subunit/FixB family.</text>
</comment>
<dbReference type="PIRSF" id="PIRSF000089">
    <property type="entry name" value="Electra_flavoP_a"/>
    <property type="match status" value="1"/>
</dbReference>
<dbReference type="InterPro" id="IPR001308">
    <property type="entry name" value="ETF_a/FixB"/>
</dbReference>
<dbReference type="STRING" id="698757.Pogu_2654"/>
<dbReference type="InterPro" id="IPR014731">
    <property type="entry name" value="ETF_asu_C"/>
</dbReference>
<evidence type="ECO:0000256" key="3">
    <source>
        <dbReference type="ARBA" id="ARBA00022630"/>
    </source>
</evidence>
<dbReference type="InterPro" id="IPR029035">
    <property type="entry name" value="DHS-like_NAD/FAD-binding_dom"/>
</dbReference>
<dbReference type="GO" id="GO:0050660">
    <property type="term" value="F:flavin adenine dinucleotide binding"/>
    <property type="evidence" value="ECO:0007669"/>
    <property type="project" value="InterPro"/>
</dbReference>
<dbReference type="InterPro" id="IPR014730">
    <property type="entry name" value="ETF_a/b_N"/>
</dbReference>
<dbReference type="KEGG" id="pog:Pogu_2654"/>
<accession>H6QDJ1</accession>
<dbReference type="SUPFAM" id="SSF52467">
    <property type="entry name" value="DHS-like NAD/FAD-binding domain"/>
    <property type="match status" value="1"/>
</dbReference>
<evidence type="ECO:0000256" key="1">
    <source>
        <dbReference type="ARBA" id="ARBA00005817"/>
    </source>
</evidence>
<evidence type="ECO:0000313" key="5">
    <source>
        <dbReference type="EMBL" id="AFA40681.1"/>
    </source>
</evidence>
<evidence type="ECO:0000313" key="6">
    <source>
        <dbReference type="Proteomes" id="UP000009062"/>
    </source>
</evidence>
<dbReference type="eggNOG" id="arCOG00447">
    <property type="taxonomic scope" value="Archaea"/>
</dbReference>
<proteinExistence type="inferred from homology"/>
<feature type="domain" description="Electron transfer flavoprotein alpha/beta-subunit N-terminal" evidence="4">
    <location>
        <begin position="3"/>
        <end position="165"/>
    </location>
</feature>
<dbReference type="GO" id="GO:0033539">
    <property type="term" value="P:fatty acid beta-oxidation using acyl-CoA dehydrogenase"/>
    <property type="evidence" value="ECO:0007669"/>
    <property type="project" value="TreeGrafter"/>
</dbReference>
<keyword evidence="2" id="KW-0813">Transport</keyword>
<evidence type="ECO:0000256" key="2">
    <source>
        <dbReference type="ARBA" id="ARBA00022448"/>
    </source>
</evidence>
<evidence type="ECO:0000259" key="4">
    <source>
        <dbReference type="SMART" id="SM00893"/>
    </source>
</evidence>
<name>H6QDJ1_PYROT</name>
<dbReference type="FunFam" id="3.40.50.1220:FF:000004">
    <property type="entry name" value="Electron transfer flavoprotein"/>
    <property type="match status" value="1"/>
</dbReference>
<dbReference type="AlphaFoldDB" id="H6QDJ1"/>